<proteinExistence type="predicted"/>
<dbReference type="EMBL" id="FNGF01000001">
    <property type="protein sequence ID" value="SDK58039.1"/>
    <property type="molecule type" value="Genomic_DNA"/>
</dbReference>
<dbReference type="Proteomes" id="UP000198662">
    <property type="component" value="Unassembled WGS sequence"/>
</dbReference>
<sequence length="233" mass="24823">MDDPLLVLLHSPLTGVRAWEPTAEALRSLGHVVALPDLAPAFAHEGPYHPAVAAETAAALVEYAAHESAVLVAHSGAGELVPAIAEAVPRASAAVFVDALLPHPGHAWFATATAELGDHLRQVAVDGVLPKWSDWFPPEAIEGLLPDDEEREIFIAGLPRIPLAYFEEIAPEAPNWPPGPCAYLRLSEAYNGEAAKAVELGWPVTELPTDHLAIVTQPEKTARILSALIREIA</sequence>
<reference evidence="2" key="1">
    <citation type="submission" date="2016-10" db="EMBL/GenBank/DDBJ databases">
        <authorList>
            <person name="Varghese N."/>
            <person name="Submissions S."/>
        </authorList>
    </citation>
    <scope>NUCLEOTIDE SEQUENCE [LARGE SCALE GENOMIC DNA]</scope>
    <source>
        <strain evidence="2">CGMCC 4.3147</strain>
    </source>
</reference>
<protein>
    <recommendedName>
        <fullName evidence="3">Alpha/beta hydrolase family protein</fullName>
    </recommendedName>
</protein>
<dbReference type="RefSeq" id="WP_218126159.1">
    <property type="nucleotide sequence ID" value="NZ_FNGF01000001.1"/>
</dbReference>
<dbReference type="SUPFAM" id="SSF53474">
    <property type="entry name" value="alpha/beta-Hydrolases"/>
    <property type="match status" value="1"/>
</dbReference>
<gene>
    <name evidence="1" type="ORF">SAMN05216298_0639</name>
</gene>
<organism evidence="1 2">
    <name type="scientific">Glycomyces sambucus</name>
    <dbReference type="NCBI Taxonomy" id="380244"/>
    <lineage>
        <taxon>Bacteria</taxon>
        <taxon>Bacillati</taxon>
        <taxon>Actinomycetota</taxon>
        <taxon>Actinomycetes</taxon>
        <taxon>Glycomycetales</taxon>
        <taxon>Glycomycetaceae</taxon>
        <taxon>Glycomyces</taxon>
    </lineage>
</organism>
<keyword evidence="2" id="KW-1185">Reference proteome</keyword>
<dbReference type="Gene3D" id="3.40.50.1820">
    <property type="entry name" value="alpha/beta hydrolase"/>
    <property type="match status" value="1"/>
</dbReference>
<dbReference type="AlphaFoldDB" id="A0A1G9D2D3"/>
<accession>A0A1G9D2D3</accession>
<evidence type="ECO:0000313" key="2">
    <source>
        <dbReference type="Proteomes" id="UP000198662"/>
    </source>
</evidence>
<name>A0A1G9D2D3_9ACTN</name>
<dbReference type="InterPro" id="IPR029058">
    <property type="entry name" value="AB_hydrolase_fold"/>
</dbReference>
<evidence type="ECO:0000313" key="1">
    <source>
        <dbReference type="EMBL" id="SDK58039.1"/>
    </source>
</evidence>
<evidence type="ECO:0008006" key="3">
    <source>
        <dbReference type="Google" id="ProtNLM"/>
    </source>
</evidence>
<dbReference type="STRING" id="380244.SAMN05216298_0639"/>